<evidence type="ECO:0000313" key="1">
    <source>
        <dbReference type="EMBL" id="CAE7268799.1"/>
    </source>
</evidence>
<dbReference type="SUPFAM" id="SSF51197">
    <property type="entry name" value="Clavaminate synthase-like"/>
    <property type="match status" value="1"/>
</dbReference>
<dbReference type="OrthoDB" id="417298at2759"/>
<dbReference type="EMBL" id="CAJNDS010001635">
    <property type="protein sequence ID" value="CAE7268799.1"/>
    <property type="molecule type" value="Genomic_DNA"/>
</dbReference>
<protein>
    <submittedName>
        <fullName evidence="1">Uncharacterized protein</fullName>
    </submittedName>
</protein>
<gene>
    <name evidence="1" type="ORF">SNAT2548_LOCUS14261</name>
</gene>
<proteinExistence type="predicted"/>
<comment type="caution">
    <text evidence="1">The sequence shown here is derived from an EMBL/GenBank/DDBJ whole genome shotgun (WGS) entry which is preliminary data.</text>
</comment>
<dbReference type="AlphaFoldDB" id="A0A812MMU1"/>
<dbReference type="Proteomes" id="UP000604046">
    <property type="component" value="Unassembled WGS sequence"/>
</dbReference>
<evidence type="ECO:0000313" key="2">
    <source>
        <dbReference type="Proteomes" id="UP000604046"/>
    </source>
</evidence>
<sequence>MAFRSLVVIPGSHRDGTFERLSSGGTAKTAVRNPSLVSRAVQLDPRPRQGHAHQSALLAWDSRVVHQGHTYSPHATGWNPPLMVPEFFSTKEKSWKSSLAEEGYVVLTDVLAADAVSEALQLLLRDLQMLSPGLRNLDEVREHHLPRSAAANDLRASAGLCHGNFAWFLRCRPEVTRLFEALFDLPEGAPLIGSVDVVALAPPGSSKAAGKQWLHLDYTPPQGTIWQACLQLFPRTQKSGSRWERIALMICKAPAAWAAPSVPRMLLAACVTGSASRATAGVTLGKLHREALLQPSPICSKPLRLYGWPGQGLTRGVLRCIRADTCNCIFITSSETYVYIYIYIYIRV</sequence>
<reference evidence="1" key="1">
    <citation type="submission" date="2021-02" db="EMBL/GenBank/DDBJ databases">
        <authorList>
            <person name="Dougan E. K."/>
            <person name="Rhodes N."/>
            <person name="Thang M."/>
            <person name="Chan C."/>
        </authorList>
    </citation>
    <scope>NUCLEOTIDE SEQUENCE</scope>
</reference>
<organism evidence="1 2">
    <name type="scientific">Symbiodinium natans</name>
    <dbReference type="NCBI Taxonomy" id="878477"/>
    <lineage>
        <taxon>Eukaryota</taxon>
        <taxon>Sar</taxon>
        <taxon>Alveolata</taxon>
        <taxon>Dinophyceae</taxon>
        <taxon>Suessiales</taxon>
        <taxon>Symbiodiniaceae</taxon>
        <taxon>Symbiodinium</taxon>
    </lineage>
</organism>
<name>A0A812MMU1_9DINO</name>
<keyword evidence="2" id="KW-1185">Reference proteome</keyword>
<accession>A0A812MMU1</accession>